<evidence type="ECO:0000313" key="2">
    <source>
        <dbReference type="Proteomes" id="UP000051015"/>
    </source>
</evidence>
<accession>A0A0R2D788</accession>
<sequence>MNIYLFCVLFVARFLNQIYHGNVLWGGIVRFTIMPSEDLNGTRKSGLPNLREGLIKILLFFE</sequence>
<dbReference type="Proteomes" id="UP000051015">
    <property type="component" value="Unassembled WGS sequence"/>
</dbReference>
<dbReference type="AlphaFoldDB" id="A0A0R2D788"/>
<dbReference type="EMBL" id="AYZD01000018">
    <property type="protein sequence ID" value="KRM95859.1"/>
    <property type="molecule type" value="Genomic_DNA"/>
</dbReference>
<dbReference type="STRING" id="1423725.FC19_GL001338"/>
<evidence type="ECO:0000313" key="1">
    <source>
        <dbReference type="EMBL" id="KRM95859.1"/>
    </source>
</evidence>
<reference evidence="1 2" key="1">
    <citation type="journal article" date="2015" name="Genome Announc.">
        <title>Expanding the biotechnology potential of lactobacilli through comparative genomics of 213 strains and associated genera.</title>
        <authorList>
            <person name="Sun Z."/>
            <person name="Harris H.M."/>
            <person name="McCann A."/>
            <person name="Guo C."/>
            <person name="Argimon S."/>
            <person name="Zhang W."/>
            <person name="Yang X."/>
            <person name="Jeffery I.B."/>
            <person name="Cooney J.C."/>
            <person name="Kagawa T.F."/>
            <person name="Liu W."/>
            <person name="Song Y."/>
            <person name="Salvetti E."/>
            <person name="Wrobel A."/>
            <person name="Rasinkangas P."/>
            <person name="Parkhill J."/>
            <person name="Rea M.C."/>
            <person name="O'Sullivan O."/>
            <person name="Ritari J."/>
            <person name="Douillard F.P."/>
            <person name="Paul Ross R."/>
            <person name="Yang R."/>
            <person name="Briner A.E."/>
            <person name="Felis G.E."/>
            <person name="de Vos W.M."/>
            <person name="Barrangou R."/>
            <person name="Klaenhammer T.R."/>
            <person name="Caufield P.W."/>
            <person name="Cui Y."/>
            <person name="Zhang H."/>
            <person name="O'Toole P.W."/>
        </authorList>
    </citation>
    <scope>NUCLEOTIDE SEQUENCE [LARGE SCALE GENOMIC DNA]</scope>
    <source>
        <strain evidence="1 2">DSM 21051</strain>
    </source>
</reference>
<organism evidence="1 2">
    <name type="scientific">Liquorilactobacillus aquaticus DSM 21051</name>
    <dbReference type="NCBI Taxonomy" id="1423725"/>
    <lineage>
        <taxon>Bacteria</taxon>
        <taxon>Bacillati</taxon>
        <taxon>Bacillota</taxon>
        <taxon>Bacilli</taxon>
        <taxon>Lactobacillales</taxon>
        <taxon>Lactobacillaceae</taxon>
        <taxon>Liquorilactobacillus</taxon>
    </lineage>
</organism>
<protein>
    <submittedName>
        <fullName evidence="1">Uncharacterized protein</fullName>
    </submittedName>
</protein>
<comment type="caution">
    <text evidence="1">The sequence shown here is derived from an EMBL/GenBank/DDBJ whole genome shotgun (WGS) entry which is preliminary data.</text>
</comment>
<keyword evidence="2" id="KW-1185">Reference proteome</keyword>
<proteinExistence type="predicted"/>
<dbReference type="PATRIC" id="fig|1423725.3.peg.1377"/>
<gene>
    <name evidence="1" type="ORF">FC19_GL001338</name>
</gene>
<name>A0A0R2D788_9LACO</name>